<evidence type="ECO:0000259" key="1">
    <source>
        <dbReference type="Pfam" id="PF07007"/>
    </source>
</evidence>
<dbReference type="OrthoDB" id="427567at2"/>
<evidence type="ECO:0000313" key="2">
    <source>
        <dbReference type="EMBL" id="SFV27976.1"/>
    </source>
</evidence>
<dbReference type="RefSeq" id="WP_092866320.1">
    <property type="nucleotide sequence ID" value="NZ_FPCH01000001.1"/>
</dbReference>
<dbReference type="EMBL" id="FPCH01000001">
    <property type="protein sequence ID" value="SFV27976.1"/>
    <property type="molecule type" value="Genomic_DNA"/>
</dbReference>
<dbReference type="AlphaFoldDB" id="A0A1I7N079"/>
<dbReference type="PANTHER" id="PTHR37549:SF1">
    <property type="entry name" value="LIPOPROTEIN LPRI"/>
    <property type="match status" value="1"/>
</dbReference>
<reference evidence="3" key="1">
    <citation type="submission" date="2016-10" db="EMBL/GenBank/DDBJ databases">
        <authorList>
            <person name="Varghese N."/>
            <person name="Submissions S."/>
        </authorList>
    </citation>
    <scope>NUCLEOTIDE SEQUENCE [LARGE SCALE GENOMIC DNA]</scope>
    <source>
        <strain evidence="3">DSM 1565</strain>
    </source>
</reference>
<protein>
    <recommendedName>
        <fullName evidence="1">Lysozyme inhibitor LprI-like N-terminal domain-containing protein</fullName>
    </recommendedName>
</protein>
<dbReference type="PANTHER" id="PTHR37549">
    <property type="entry name" value="LIPOPROTEIN LPRI"/>
    <property type="match status" value="1"/>
</dbReference>
<evidence type="ECO:0000313" key="3">
    <source>
        <dbReference type="Proteomes" id="UP000199423"/>
    </source>
</evidence>
<proteinExistence type="predicted"/>
<accession>A0A1I7N079</accession>
<keyword evidence="3" id="KW-1185">Reference proteome</keyword>
<feature type="domain" description="Lysozyme inhibitor LprI-like N-terminal" evidence="1">
    <location>
        <begin position="43"/>
        <end position="122"/>
    </location>
</feature>
<gene>
    <name evidence="2" type="ORF">SAMN04488557_0894</name>
</gene>
<dbReference type="STRING" id="51670.SAMN04488557_0894"/>
<dbReference type="InterPro" id="IPR009739">
    <property type="entry name" value="LprI-like_N"/>
</dbReference>
<organism evidence="2 3">
    <name type="scientific">Hyphomicrobium facile</name>
    <dbReference type="NCBI Taxonomy" id="51670"/>
    <lineage>
        <taxon>Bacteria</taxon>
        <taxon>Pseudomonadati</taxon>
        <taxon>Pseudomonadota</taxon>
        <taxon>Alphaproteobacteria</taxon>
        <taxon>Hyphomicrobiales</taxon>
        <taxon>Hyphomicrobiaceae</taxon>
        <taxon>Hyphomicrobium</taxon>
    </lineage>
</organism>
<dbReference type="Proteomes" id="UP000199423">
    <property type="component" value="Unassembled WGS sequence"/>
</dbReference>
<dbReference type="InterPro" id="IPR052755">
    <property type="entry name" value="Lysozyme_Inhibitor_LprI"/>
</dbReference>
<dbReference type="GO" id="GO:0005576">
    <property type="term" value="C:extracellular region"/>
    <property type="evidence" value="ECO:0007669"/>
    <property type="project" value="TreeGrafter"/>
</dbReference>
<dbReference type="Gene3D" id="1.20.1270.180">
    <property type="match status" value="1"/>
</dbReference>
<sequence length="132" mass="14862">MSEAIIYKSGTSKLAAAVSVGSLLALAIIAGAVRPAAAQEFDCQRARTASERTICRSDRLAGLDERMNALYSELKAAYDNRYQRNDLKMYQRRFLDARDSCGRDIDCIRGAYLDQISVLESRLEQAYRRSER</sequence>
<dbReference type="Pfam" id="PF07007">
    <property type="entry name" value="LprI"/>
    <property type="match status" value="1"/>
</dbReference>
<name>A0A1I7N079_9HYPH</name>